<feature type="transmembrane region" description="Helical" evidence="4">
    <location>
        <begin position="35"/>
        <end position="52"/>
    </location>
</feature>
<dbReference type="GO" id="GO:0043565">
    <property type="term" value="F:sequence-specific DNA binding"/>
    <property type="evidence" value="ECO:0007669"/>
    <property type="project" value="InterPro"/>
</dbReference>
<feature type="transmembrane region" description="Helical" evidence="4">
    <location>
        <begin position="137"/>
        <end position="160"/>
    </location>
</feature>
<dbReference type="Pfam" id="PF12833">
    <property type="entry name" value="HTH_18"/>
    <property type="match status" value="1"/>
</dbReference>
<keyword evidence="9" id="KW-1185">Reference proteome</keyword>
<keyword evidence="4" id="KW-1133">Transmembrane helix</keyword>
<dbReference type="OrthoDB" id="9779074at2"/>
<evidence type="ECO:0000313" key="6">
    <source>
        <dbReference type="EMBL" id="MBD1261528.1"/>
    </source>
</evidence>
<organism evidence="7 8">
    <name type="scientific">Maribacter polysiphoniae</name>
    <dbReference type="NCBI Taxonomy" id="429344"/>
    <lineage>
        <taxon>Bacteria</taxon>
        <taxon>Pseudomonadati</taxon>
        <taxon>Bacteroidota</taxon>
        <taxon>Flavobacteriia</taxon>
        <taxon>Flavobacteriales</taxon>
        <taxon>Flavobacteriaceae</taxon>
        <taxon>Maribacter</taxon>
    </lineage>
</organism>
<feature type="transmembrane region" description="Helical" evidence="4">
    <location>
        <begin position="172"/>
        <end position="190"/>
    </location>
</feature>
<dbReference type="SUPFAM" id="SSF46689">
    <property type="entry name" value="Homeodomain-like"/>
    <property type="match status" value="1"/>
</dbReference>
<keyword evidence="4" id="KW-0812">Transmembrane</keyword>
<dbReference type="EMBL" id="JACWLN010000005">
    <property type="protein sequence ID" value="MBD1261528.1"/>
    <property type="molecule type" value="Genomic_DNA"/>
</dbReference>
<reference evidence="6 9" key="2">
    <citation type="submission" date="2020-07" db="EMBL/GenBank/DDBJ databases">
        <title>The draft genome sequence of Maribacter polysiphoniae KCTC 22021.</title>
        <authorList>
            <person name="Mu L."/>
        </authorList>
    </citation>
    <scope>NUCLEOTIDE SEQUENCE [LARGE SCALE GENOMIC DNA]</scope>
    <source>
        <strain evidence="6 9">KCTC 22021</strain>
    </source>
</reference>
<dbReference type="PANTHER" id="PTHR43280:SF29">
    <property type="entry name" value="ARAC-FAMILY TRANSCRIPTIONAL REGULATOR"/>
    <property type="match status" value="1"/>
</dbReference>
<dbReference type="SMART" id="SM00342">
    <property type="entry name" value="HTH_ARAC"/>
    <property type="match status" value="1"/>
</dbReference>
<evidence type="ECO:0000313" key="9">
    <source>
        <dbReference type="Proteomes" id="UP000651837"/>
    </source>
</evidence>
<proteinExistence type="predicted"/>
<dbReference type="EMBL" id="QGGQ01000006">
    <property type="protein sequence ID" value="PWK22862.1"/>
    <property type="molecule type" value="Genomic_DNA"/>
</dbReference>
<dbReference type="Gene3D" id="1.10.10.60">
    <property type="entry name" value="Homeodomain-like"/>
    <property type="match status" value="2"/>
</dbReference>
<dbReference type="PANTHER" id="PTHR43280">
    <property type="entry name" value="ARAC-FAMILY TRANSCRIPTIONAL REGULATOR"/>
    <property type="match status" value="1"/>
</dbReference>
<dbReference type="RefSeq" id="WP_109651654.1">
    <property type="nucleotide sequence ID" value="NZ_JACWLN010000005.1"/>
</dbReference>
<evidence type="ECO:0000313" key="8">
    <source>
        <dbReference type="Proteomes" id="UP000245667"/>
    </source>
</evidence>
<keyword evidence="1" id="KW-0805">Transcription regulation</keyword>
<feature type="transmembrane region" description="Helical" evidence="4">
    <location>
        <begin position="196"/>
        <end position="220"/>
    </location>
</feature>
<evidence type="ECO:0000256" key="3">
    <source>
        <dbReference type="ARBA" id="ARBA00023163"/>
    </source>
</evidence>
<evidence type="ECO:0000256" key="1">
    <source>
        <dbReference type="ARBA" id="ARBA00023015"/>
    </source>
</evidence>
<keyword evidence="4" id="KW-0472">Membrane</keyword>
<feature type="domain" description="HTH araC/xylS-type" evidence="5">
    <location>
        <begin position="270"/>
        <end position="366"/>
    </location>
</feature>
<dbReference type="Proteomes" id="UP000245667">
    <property type="component" value="Unassembled WGS sequence"/>
</dbReference>
<dbReference type="PROSITE" id="PS01124">
    <property type="entry name" value="HTH_ARAC_FAMILY_2"/>
    <property type="match status" value="1"/>
</dbReference>
<dbReference type="AlphaFoldDB" id="A0A316DZX6"/>
<feature type="transmembrane region" description="Helical" evidence="4">
    <location>
        <begin position="100"/>
        <end position="117"/>
    </location>
</feature>
<keyword evidence="2" id="KW-0238">DNA-binding</keyword>
<evidence type="ECO:0000256" key="2">
    <source>
        <dbReference type="ARBA" id="ARBA00023125"/>
    </source>
</evidence>
<dbReference type="InterPro" id="IPR018060">
    <property type="entry name" value="HTH_AraC"/>
</dbReference>
<evidence type="ECO:0000256" key="4">
    <source>
        <dbReference type="SAM" id="Phobius"/>
    </source>
</evidence>
<protein>
    <submittedName>
        <fullName evidence="6">AraC family transcriptional regulator</fullName>
    </submittedName>
    <submittedName>
        <fullName evidence="7">Helix-turn-helix protein</fullName>
    </submittedName>
</protein>
<dbReference type="GO" id="GO:0003700">
    <property type="term" value="F:DNA-binding transcription factor activity"/>
    <property type="evidence" value="ECO:0007669"/>
    <property type="project" value="InterPro"/>
</dbReference>
<dbReference type="Proteomes" id="UP000651837">
    <property type="component" value="Unassembled WGS sequence"/>
</dbReference>
<name>A0A316DZX6_9FLAO</name>
<feature type="transmembrane region" description="Helical" evidence="4">
    <location>
        <begin position="6"/>
        <end position="28"/>
    </location>
</feature>
<feature type="transmembrane region" description="Helical" evidence="4">
    <location>
        <begin position="72"/>
        <end position="88"/>
    </location>
</feature>
<dbReference type="InterPro" id="IPR009057">
    <property type="entry name" value="Homeodomain-like_sf"/>
</dbReference>
<evidence type="ECO:0000313" key="7">
    <source>
        <dbReference type="EMBL" id="PWK22862.1"/>
    </source>
</evidence>
<accession>A0A316DZX6</accession>
<keyword evidence="3" id="KW-0804">Transcription</keyword>
<gene>
    <name evidence="6" type="ORF">HZY62_13065</name>
    <name evidence="7" type="ORF">LX92_02800</name>
</gene>
<evidence type="ECO:0000259" key="5">
    <source>
        <dbReference type="PROSITE" id="PS01124"/>
    </source>
</evidence>
<dbReference type="InterPro" id="IPR018062">
    <property type="entry name" value="HTH_AraC-typ_CS"/>
</dbReference>
<dbReference type="PROSITE" id="PS00041">
    <property type="entry name" value="HTH_ARAC_FAMILY_1"/>
    <property type="match status" value="1"/>
</dbReference>
<comment type="caution">
    <text evidence="7">The sequence shown here is derived from an EMBL/GenBank/DDBJ whole genome shotgun (WGS) entry which is preliminary data.</text>
</comment>
<sequence>MKFLQILFIVNIIFGFALGLTILFKPFLKSNTNKYLGYAVLIVSFIMLNIVLKETGFYDEYDLLYILYDIEWIFLFPVFIFFFVLKSIGHELTTYKELQLLYVPFIISVLVNLINNLERDFGLFTFNSEILLRMKTSFFSIENSFVYMYNVFLMVWLFFILKRYNEKKDGGWLWRLWGIISALIVLWIVLDFTENIILSNVITMFSAILLIGLSFFLYWISYTTIYRQKLRTEAHEINTILQTQDRDFSNTKNTTPINAHFENFENLFKKEHVYRNPNITRESIAERLNISAGYLSQLISSHLDDNFSNYVNQYRVDEVKKMLCDDAFNKYNIESIGLEAGFSSKTTFFKVFKKNTGMTPYLFKKRNK</sequence>
<reference evidence="7 8" key="1">
    <citation type="submission" date="2018-05" db="EMBL/GenBank/DDBJ databases">
        <title>Genomic Encyclopedia of Archaeal and Bacterial Type Strains, Phase II (KMG-II): from individual species to whole genera.</title>
        <authorList>
            <person name="Goeker M."/>
        </authorList>
    </citation>
    <scope>NUCLEOTIDE SEQUENCE [LARGE SCALE GENOMIC DNA]</scope>
    <source>
        <strain evidence="7 8">DSM 23514</strain>
    </source>
</reference>